<protein>
    <submittedName>
        <fullName evidence="1">Uncharacterized protein</fullName>
    </submittedName>
</protein>
<dbReference type="AlphaFoldDB" id="A0A840CMW7"/>
<evidence type="ECO:0000313" key="1">
    <source>
        <dbReference type="EMBL" id="MBB4034864.1"/>
    </source>
</evidence>
<dbReference type="RefSeq" id="WP_183305801.1">
    <property type="nucleotide sequence ID" value="NZ_JACIEP010000002.1"/>
</dbReference>
<reference evidence="1 2" key="1">
    <citation type="submission" date="2020-08" db="EMBL/GenBank/DDBJ databases">
        <title>Genomic Encyclopedia of Type Strains, Phase IV (KMG-IV): sequencing the most valuable type-strain genomes for metagenomic binning, comparative biology and taxonomic classification.</title>
        <authorList>
            <person name="Goeker M."/>
        </authorList>
    </citation>
    <scope>NUCLEOTIDE SEQUENCE [LARGE SCALE GENOMIC DNA]</scope>
    <source>
        <strain evidence="1 2">DSM 104969</strain>
    </source>
</reference>
<proteinExistence type="predicted"/>
<keyword evidence="2" id="KW-1185">Reference proteome</keyword>
<comment type="caution">
    <text evidence="1">The sequence shown here is derived from an EMBL/GenBank/DDBJ whole genome shotgun (WGS) entry which is preliminary data.</text>
</comment>
<dbReference type="Proteomes" id="UP000555103">
    <property type="component" value="Unassembled WGS sequence"/>
</dbReference>
<gene>
    <name evidence="1" type="ORF">GGR21_000751</name>
</gene>
<accession>A0A840CMW7</accession>
<evidence type="ECO:0000313" key="2">
    <source>
        <dbReference type="Proteomes" id="UP000555103"/>
    </source>
</evidence>
<name>A0A840CMW7_9BACT</name>
<organism evidence="1 2">
    <name type="scientific">Dysgonomonas hofstadii</name>
    <dbReference type="NCBI Taxonomy" id="637886"/>
    <lineage>
        <taxon>Bacteria</taxon>
        <taxon>Pseudomonadati</taxon>
        <taxon>Bacteroidota</taxon>
        <taxon>Bacteroidia</taxon>
        <taxon>Bacteroidales</taxon>
        <taxon>Dysgonomonadaceae</taxon>
        <taxon>Dysgonomonas</taxon>
    </lineage>
</organism>
<sequence length="159" mass="18556">MKPAIATYNPHKWFFGYVNSLEGYNKEFAKVIREGIVFEYSEGKTESLKVMYDNHRFMYDRMRRKLTGGFKDELDMARKRVIAVLFSWLSYKGYKADIAYVKKVACNAAGSQRFNAIPLLKLRQLYRIFGDMKSKEAEAWVTAVLNKVMEDMTNETTKS</sequence>
<dbReference type="EMBL" id="JACIEP010000002">
    <property type="protein sequence ID" value="MBB4034864.1"/>
    <property type="molecule type" value="Genomic_DNA"/>
</dbReference>